<evidence type="ECO:0000259" key="2">
    <source>
        <dbReference type="PROSITE" id="PS51186"/>
    </source>
</evidence>
<dbReference type="PROSITE" id="PS51186">
    <property type="entry name" value="GNAT"/>
    <property type="match status" value="1"/>
</dbReference>
<reference evidence="3 5" key="1">
    <citation type="submission" date="2015-10" db="EMBL/GenBank/DDBJ databases">
        <title>The cercosporin biosynthetic gene cluster was horizontally transferred to several fungal lineages and shown to be expanded in Cercospora beticola based on microsynteny with recipient genomes.</title>
        <authorList>
            <person name="De Jonge R."/>
            <person name="Ebert M.K."/>
            <person name="Suttle J.C."/>
            <person name="Jurick Ii W.M."/>
            <person name="Secor G.A."/>
            <person name="Thomma B.P."/>
            <person name="Van De Peer Y."/>
            <person name="Bolton M.D."/>
        </authorList>
    </citation>
    <scope>NUCLEOTIDE SEQUENCE [LARGE SCALE GENOMIC DNA]</scope>
    <source>
        <strain evidence="3 5">09-40</strain>
    </source>
</reference>
<dbReference type="InterPro" id="IPR000182">
    <property type="entry name" value="GNAT_dom"/>
</dbReference>
<accession>A0A2G5GQ97</accession>
<protein>
    <recommendedName>
        <fullName evidence="2">N-acetyltransferase domain-containing protein</fullName>
    </recommendedName>
</protein>
<evidence type="ECO:0000313" key="4">
    <source>
        <dbReference type="EMBL" id="WPB03920.1"/>
    </source>
</evidence>
<dbReference type="OrthoDB" id="3640086at2759"/>
<evidence type="ECO:0000313" key="5">
    <source>
        <dbReference type="Proteomes" id="UP000230605"/>
    </source>
</evidence>
<dbReference type="InterPro" id="IPR016181">
    <property type="entry name" value="Acyl_CoA_acyltransferase"/>
</dbReference>
<dbReference type="Gene3D" id="3.40.630.30">
    <property type="match status" value="1"/>
</dbReference>
<dbReference type="Proteomes" id="UP000230605">
    <property type="component" value="Unassembled WGS sequence"/>
</dbReference>
<evidence type="ECO:0000313" key="6">
    <source>
        <dbReference type="Proteomes" id="UP001302367"/>
    </source>
</evidence>
<feature type="domain" description="N-acetyltransferase" evidence="2">
    <location>
        <begin position="468"/>
        <end position="633"/>
    </location>
</feature>
<reference evidence="4 6" key="2">
    <citation type="submission" date="2023-09" db="EMBL/GenBank/DDBJ databases">
        <title>Complete-Gapless Cercospora beticola genome.</title>
        <authorList>
            <person name="Wyatt N.A."/>
            <person name="Spanner R.E."/>
            <person name="Bolton M.D."/>
        </authorList>
    </citation>
    <scope>NUCLEOTIDE SEQUENCE [LARGE SCALE GENOMIC DNA]</scope>
    <source>
        <strain evidence="4">Cb09-40</strain>
    </source>
</reference>
<dbReference type="EMBL" id="LKMD01000212">
    <property type="protein sequence ID" value="PIA82440.1"/>
    <property type="molecule type" value="Genomic_DNA"/>
</dbReference>
<gene>
    <name evidence="3" type="ORF">CB0940_12180</name>
    <name evidence="4" type="ORF">RHO25_008564</name>
</gene>
<dbReference type="AlphaFoldDB" id="A0A2G5GQ97"/>
<feature type="compositionally biased region" description="Basic and acidic residues" evidence="1">
    <location>
        <begin position="48"/>
        <end position="57"/>
    </location>
</feature>
<evidence type="ECO:0000313" key="3">
    <source>
        <dbReference type="EMBL" id="PIA82440.1"/>
    </source>
</evidence>
<dbReference type="EMBL" id="CP134188">
    <property type="protein sequence ID" value="WPB03920.1"/>
    <property type="molecule type" value="Genomic_DNA"/>
</dbReference>
<keyword evidence="6" id="KW-1185">Reference proteome</keyword>
<dbReference type="PANTHER" id="PTHR38111:SF2">
    <property type="entry name" value="FINGER DOMAIN PROTEIN, PUTATIVE (AFU_ORTHOLOGUE AFUA_1G01560)-RELATED"/>
    <property type="match status" value="1"/>
</dbReference>
<feature type="region of interest" description="Disordered" evidence="1">
    <location>
        <begin position="41"/>
        <end position="72"/>
    </location>
</feature>
<proteinExistence type="predicted"/>
<sequence>MRGNVWYVPWEDKSARYIAGTRQASQTEKTPCAKLQCIEGNPSADSSPDIKDEEHQQLAKTKSSAKRRTPKQLAKDRDALIGLFATSTTRQEQWISWLRSASIERLTFQATFINLFFDKAGTRFRGFEIILSSADRAPALITALDAICLVHVGTKHKDQRLLEAARVTYGSALAKVRREILAPQRDASLLVAAVYLLTICEFFSATAAPDEGWRRHIRGILQLLGALDLAALDPSIRILVGTLLRGPAVWHAILERKSLPSLDKIQHALADGTTFSSSTGFIKLAVRVPGIIEKVDFLRHANPRPSVAALSMCCREIVSLCNELQHWMTLWTETLLEEPFQIAPISILADSKVAMATSKTAFPFAYQFSNPLLAPKHRTYWTCMLSLKQAHLDLFEAFPELLHELQCDDQEMERLITTATELANHLLGRAPHPSAAENGPWLTSAVLNHMPSVIVSGCRDMATLSPTYFLRRATPDDAPAIRAIEECSVQKFSTIPDLAHLAQPGTFTPNSISGLNTWLSRGRVFLVMDSSASEPKAVGIIAALPKDNTIYIAEISVLAEHNGKGVGGMLLNAVFDWARELAIQTGEEVSRVSLTCYKDVPWNGPWYRRKGFVEVEAESLGIEHEEKMELDRKVRKLEVGGYKRCCMLWTEQRGRV</sequence>
<dbReference type="CDD" id="cd04301">
    <property type="entry name" value="NAT_SF"/>
    <property type="match status" value="1"/>
</dbReference>
<name>A0A2G5GQ97_CERBT</name>
<dbReference type="Proteomes" id="UP001302367">
    <property type="component" value="Chromosome 5"/>
</dbReference>
<dbReference type="GO" id="GO:0016747">
    <property type="term" value="F:acyltransferase activity, transferring groups other than amino-acyl groups"/>
    <property type="evidence" value="ECO:0007669"/>
    <property type="project" value="InterPro"/>
</dbReference>
<dbReference type="PANTHER" id="PTHR38111">
    <property type="entry name" value="ZN(2)-C6 FUNGAL-TYPE DOMAIN-CONTAINING PROTEIN-RELATED"/>
    <property type="match status" value="1"/>
</dbReference>
<organism evidence="3 5">
    <name type="scientific">Cercospora beticola</name>
    <name type="common">Sugarbeet leaf spot fungus</name>
    <dbReference type="NCBI Taxonomy" id="122368"/>
    <lineage>
        <taxon>Eukaryota</taxon>
        <taxon>Fungi</taxon>
        <taxon>Dikarya</taxon>
        <taxon>Ascomycota</taxon>
        <taxon>Pezizomycotina</taxon>
        <taxon>Dothideomycetes</taxon>
        <taxon>Dothideomycetidae</taxon>
        <taxon>Mycosphaerellales</taxon>
        <taxon>Mycosphaerellaceae</taxon>
        <taxon>Cercospora</taxon>
    </lineage>
</organism>
<dbReference type="SUPFAM" id="SSF55729">
    <property type="entry name" value="Acyl-CoA N-acyltransferases (Nat)"/>
    <property type="match status" value="1"/>
</dbReference>
<dbReference type="Pfam" id="PF13508">
    <property type="entry name" value="Acetyltransf_7"/>
    <property type="match status" value="1"/>
</dbReference>
<dbReference type="InterPro" id="IPR053178">
    <property type="entry name" value="Osmoadaptation_assoc"/>
</dbReference>
<evidence type="ECO:0000256" key="1">
    <source>
        <dbReference type="SAM" id="MobiDB-lite"/>
    </source>
</evidence>